<feature type="compositionally biased region" description="Acidic residues" evidence="9">
    <location>
        <begin position="477"/>
        <end position="492"/>
    </location>
</feature>
<keyword evidence="7" id="KW-0378">Hydrolase</keyword>
<feature type="domain" description="Reverse transcriptase RNase H-like" evidence="11">
    <location>
        <begin position="354"/>
        <end position="451"/>
    </location>
</feature>
<keyword evidence="1" id="KW-0645">Protease</keyword>
<gene>
    <name evidence="12" type="ORF">O181_041228</name>
</gene>
<keyword evidence="3" id="KW-0548">Nucleotidyltransferase</keyword>
<evidence type="ECO:0000256" key="9">
    <source>
        <dbReference type="SAM" id="MobiDB-lite"/>
    </source>
</evidence>
<keyword evidence="13" id="KW-1185">Reference proteome</keyword>
<dbReference type="GO" id="GO:0003964">
    <property type="term" value="F:RNA-directed DNA polymerase activity"/>
    <property type="evidence" value="ECO:0007669"/>
    <property type="project" value="UniProtKB-KW"/>
</dbReference>
<dbReference type="GO" id="GO:0004190">
    <property type="term" value="F:aspartic-type endopeptidase activity"/>
    <property type="evidence" value="ECO:0007669"/>
    <property type="project" value="UniProtKB-KW"/>
</dbReference>
<dbReference type="InterPro" id="IPR041373">
    <property type="entry name" value="RT_RNaseH"/>
</dbReference>
<evidence type="ECO:0000256" key="6">
    <source>
        <dbReference type="ARBA" id="ARBA00022759"/>
    </source>
</evidence>
<organism evidence="12 13">
    <name type="scientific">Austropuccinia psidii MF-1</name>
    <dbReference type="NCBI Taxonomy" id="1389203"/>
    <lineage>
        <taxon>Eukaryota</taxon>
        <taxon>Fungi</taxon>
        <taxon>Dikarya</taxon>
        <taxon>Basidiomycota</taxon>
        <taxon>Pucciniomycotina</taxon>
        <taxon>Pucciniomycetes</taxon>
        <taxon>Pucciniales</taxon>
        <taxon>Sphaerophragmiaceae</taxon>
        <taxon>Austropuccinia</taxon>
    </lineage>
</organism>
<evidence type="ECO:0000313" key="13">
    <source>
        <dbReference type="Proteomes" id="UP000765509"/>
    </source>
</evidence>
<evidence type="ECO:0000256" key="2">
    <source>
        <dbReference type="ARBA" id="ARBA00022679"/>
    </source>
</evidence>
<dbReference type="InterPro" id="IPR043128">
    <property type="entry name" value="Rev_trsase/Diguanyl_cyclase"/>
</dbReference>
<dbReference type="Pfam" id="PF17917">
    <property type="entry name" value="RT_RNaseH"/>
    <property type="match status" value="1"/>
</dbReference>
<evidence type="ECO:0000313" key="12">
    <source>
        <dbReference type="EMBL" id="MBW0501513.1"/>
    </source>
</evidence>
<keyword evidence="8" id="KW-0695">RNA-directed DNA polymerase</keyword>
<evidence type="ECO:0000256" key="1">
    <source>
        <dbReference type="ARBA" id="ARBA00022670"/>
    </source>
</evidence>
<keyword evidence="2" id="KW-0808">Transferase</keyword>
<protein>
    <recommendedName>
        <fullName evidence="14">Reverse transcriptase/retrotransposon-derived protein RNase H-like domain-containing protein</fullName>
    </recommendedName>
</protein>
<evidence type="ECO:0000256" key="8">
    <source>
        <dbReference type="ARBA" id="ARBA00022918"/>
    </source>
</evidence>
<keyword evidence="6" id="KW-0255">Endonuclease</keyword>
<dbReference type="InterPro" id="IPR051320">
    <property type="entry name" value="Viral_Replic_Matur_Polypro"/>
</dbReference>
<dbReference type="Gene3D" id="3.30.70.270">
    <property type="match status" value="2"/>
</dbReference>
<dbReference type="Proteomes" id="UP000765509">
    <property type="component" value="Unassembled WGS sequence"/>
</dbReference>
<evidence type="ECO:0008006" key="14">
    <source>
        <dbReference type="Google" id="ProtNLM"/>
    </source>
</evidence>
<evidence type="ECO:0000256" key="7">
    <source>
        <dbReference type="ARBA" id="ARBA00022801"/>
    </source>
</evidence>
<name>A0A9Q3DGZ7_9BASI</name>
<dbReference type="AlphaFoldDB" id="A0A9Q3DGZ7"/>
<accession>A0A9Q3DGZ7</accession>
<dbReference type="InterPro" id="IPR000477">
    <property type="entry name" value="RT_dom"/>
</dbReference>
<dbReference type="Pfam" id="PF00078">
    <property type="entry name" value="RVT_1"/>
    <property type="match status" value="1"/>
</dbReference>
<dbReference type="Gene3D" id="3.10.10.10">
    <property type="entry name" value="HIV Type 1 Reverse Transcriptase, subunit A, domain 1"/>
    <property type="match status" value="1"/>
</dbReference>
<evidence type="ECO:0000259" key="11">
    <source>
        <dbReference type="Pfam" id="PF17917"/>
    </source>
</evidence>
<dbReference type="PANTHER" id="PTHR33064">
    <property type="entry name" value="POL PROTEIN"/>
    <property type="match status" value="1"/>
</dbReference>
<keyword evidence="4" id="KW-0540">Nuclease</keyword>
<dbReference type="GO" id="GO:0004519">
    <property type="term" value="F:endonuclease activity"/>
    <property type="evidence" value="ECO:0007669"/>
    <property type="project" value="UniProtKB-KW"/>
</dbReference>
<dbReference type="FunFam" id="3.30.70.270:FF:000020">
    <property type="entry name" value="Transposon Tf2-6 polyprotein-like Protein"/>
    <property type="match status" value="1"/>
</dbReference>
<sequence>MSVIVLREKEIAFSAEEKGLLKHSYGKPYKIPVIPHTPWQKKPIPIPKPIIPQFIELVRERIRTGLYEQSTSSYTSPVFCVAKSNGKLRIVHDLQDLNKVTIKDAGLPPHIEEFVDAFSGRACYGLGDIMGGYDERELDISTRPLTTFETPLGRLQLTRLPQGATNSVAVYQAQMTWILQEEIPENVGIFIDDGGIKGPRSTYNNEALQENNLIRRFIWEYAVTLERILFRIEEAGLTISGIKFACCVPALDIVGHVVSLNARKISKQKINKIQIWPKPLNKKELSGFLGLCAYVRMFIQNFSQIASPLRRLTRDDEEWEWSTKFDEAFEKLRKIRGEEITLKNLDYEKGAGKIKLAGDSSYIAAGAVLTQEDKGKDRLALYEFITFSRLESKYLQSKLELCGVAKMLKSLQKVLWGQHFELQADAKALIYMINSPCLPNTPMTRLVAFIQLFFFGLVHKPGKTFTIPDGLSRRPESEDEEKEKNDFDEEEEWIKPHPGFGVKHKNIIKLAGIKLP</sequence>
<dbReference type="EMBL" id="AVOT02016360">
    <property type="protein sequence ID" value="MBW0501513.1"/>
    <property type="molecule type" value="Genomic_DNA"/>
</dbReference>
<dbReference type="GO" id="GO:0006508">
    <property type="term" value="P:proteolysis"/>
    <property type="evidence" value="ECO:0007669"/>
    <property type="project" value="UniProtKB-KW"/>
</dbReference>
<proteinExistence type="predicted"/>
<evidence type="ECO:0000256" key="3">
    <source>
        <dbReference type="ARBA" id="ARBA00022695"/>
    </source>
</evidence>
<feature type="region of interest" description="Disordered" evidence="9">
    <location>
        <begin position="469"/>
        <end position="492"/>
    </location>
</feature>
<comment type="caution">
    <text evidence="12">The sequence shown here is derived from an EMBL/GenBank/DDBJ whole genome shotgun (WGS) entry which is preliminary data.</text>
</comment>
<feature type="domain" description="Reverse transcriptase" evidence="10">
    <location>
        <begin position="82"/>
        <end position="197"/>
    </location>
</feature>
<reference evidence="12" key="1">
    <citation type="submission" date="2021-03" db="EMBL/GenBank/DDBJ databases">
        <title>Draft genome sequence of rust myrtle Austropuccinia psidii MF-1, a brazilian biotype.</title>
        <authorList>
            <person name="Quecine M.C."/>
            <person name="Pachon D.M.R."/>
            <person name="Bonatelli M.L."/>
            <person name="Correr F.H."/>
            <person name="Franceschini L.M."/>
            <person name="Leite T.F."/>
            <person name="Margarido G.R.A."/>
            <person name="Almeida C.A."/>
            <person name="Ferrarezi J.A."/>
            <person name="Labate C.A."/>
        </authorList>
    </citation>
    <scope>NUCLEOTIDE SEQUENCE</scope>
    <source>
        <strain evidence="12">MF-1</strain>
    </source>
</reference>
<keyword evidence="5" id="KW-0064">Aspartyl protease</keyword>
<dbReference type="SUPFAM" id="SSF56672">
    <property type="entry name" value="DNA/RNA polymerases"/>
    <property type="match status" value="1"/>
</dbReference>
<evidence type="ECO:0000256" key="4">
    <source>
        <dbReference type="ARBA" id="ARBA00022722"/>
    </source>
</evidence>
<dbReference type="PANTHER" id="PTHR33064:SF37">
    <property type="entry name" value="RIBONUCLEASE H"/>
    <property type="match status" value="1"/>
</dbReference>
<dbReference type="InterPro" id="IPR043502">
    <property type="entry name" value="DNA/RNA_pol_sf"/>
</dbReference>
<evidence type="ECO:0000259" key="10">
    <source>
        <dbReference type="Pfam" id="PF00078"/>
    </source>
</evidence>
<dbReference type="OrthoDB" id="2505957at2759"/>
<dbReference type="CDD" id="cd01647">
    <property type="entry name" value="RT_LTR"/>
    <property type="match status" value="1"/>
</dbReference>
<evidence type="ECO:0000256" key="5">
    <source>
        <dbReference type="ARBA" id="ARBA00022750"/>
    </source>
</evidence>